<keyword evidence="11 17" id="KW-0863">Zinc-finger</keyword>
<evidence type="ECO:0000256" key="10">
    <source>
        <dbReference type="ARBA" id="ARBA00022723"/>
    </source>
</evidence>
<dbReference type="SUPFAM" id="SSF57845">
    <property type="entry name" value="B-box zinc-binding domain"/>
    <property type="match status" value="1"/>
</dbReference>
<dbReference type="PROSITE" id="PS50119">
    <property type="entry name" value="ZF_BBOX"/>
    <property type="match status" value="1"/>
</dbReference>
<evidence type="ECO:0000256" key="8">
    <source>
        <dbReference type="ARBA" id="ARBA00022588"/>
    </source>
</evidence>
<evidence type="ECO:0000256" key="12">
    <source>
        <dbReference type="ARBA" id="ARBA00022786"/>
    </source>
</evidence>
<evidence type="ECO:0000313" key="23">
    <source>
        <dbReference type="Proteomes" id="UP000525565"/>
    </source>
</evidence>
<evidence type="ECO:0000256" key="16">
    <source>
        <dbReference type="ARBA" id="ARBA00023242"/>
    </source>
</evidence>
<dbReference type="EC" id="2.3.2.27" evidence="5"/>
<keyword evidence="15" id="KW-0175">Coiled coil</keyword>
<evidence type="ECO:0000256" key="13">
    <source>
        <dbReference type="ARBA" id="ARBA00022833"/>
    </source>
</evidence>
<dbReference type="InterPro" id="IPR017907">
    <property type="entry name" value="Znf_RING_CS"/>
</dbReference>
<dbReference type="InterPro" id="IPR000315">
    <property type="entry name" value="Znf_B-box"/>
</dbReference>
<dbReference type="PROSITE" id="PS50188">
    <property type="entry name" value="B302_SPRY"/>
    <property type="match status" value="1"/>
</dbReference>
<keyword evidence="13" id="KW-0862">Zinc</keyword>
<dbReference type="SUPFAM" id="SSF57850">
    <property type="entry name" value="RING/U-box"/>
    <property type="match status" value="1"/>
</dbReference>
<comment type="caution">
    <text evidence="22">The sequence shown here is derived from an EMBL/GenBank/DDBJ whole genome shotgun (WGS) entry which is preliminary data.</text>
</comment>
<evidence type="ECO:0000259" key="21">
    <source>
        <dbReference type="PROSITE" id="PS50188"/>
    </source>
</evidence>
<dbReference type="Pfam" id="PF00622">
    <property type="entry name" value="SPRY"/>
    <property type="match status" value="1"/>
</dbReference>
<evidence type="ECO:0000256" key="6">
    <source>
        <dbReference type="ARBA" id="ARBA00022490"/>
    </source>
</evidence>
<dbReference type="SMART" id="SM00184">
    <property type="entry name" value="RING"/>
    <property type="match status" value="1"/>
</dbReference>
<dbReference type="FunFam" id="3.30.40.10:FF:000438">
    <property type="entry name" value="Bloodthirsty-related gene family, member 25"/>
    <property type="match status" value="1"/>
</dbReference>
<keyword evidence="8" id="KW-0399">Innate immunity</keyword>
<feature type="domain" description="B box-type" evidence="20">
    <location>
        <begin position="168"/>
        <end position="207"/>
    </location>
</feature>
<dbReference type="PANTHER" id="PTHR25465">
    <property type="entry name" value="B-BOX DOMAIN CONTAINING"/>
    <property type="match status" value="1"/>
</dbReference>
<feature type="domain" description="RING-type" evidence="19">
    <location>
        <begin position="26"/>
        <end position="67"/>
    </location>
</feature>
<dbReference type="CDD" id="cd19776">
    <property type="entry name" value="Bbox2_TRIM25_C-IV"/>
    <property type="match status" value="1"/>
</dbReference>
<keyword evidence="9" id="KW-0808">Transferase</keyword>
<dbReference type="InterPro" id="IPR006574">
    <property type="entry name" value="PRY"/>
</dbReference>
<keyword evidence="16" id="KW-0539">Nucleus</keyword>
<dbReference type="Gene3D" id="3.30.40.10">
    <property type="entry name" value="Zinc/RING finger domain, C3HC4 (zinc finger)"/>
    <property type="match status" value="1"/>
</dbReference>
<dbReference type="GO" id="GO:0045087">
    <property type="term" value="P:innate immune response"/>
    <property type="evidence" value="ECO:0007669"/>
    <property type="project" value="UniProtKB-KW"/>
</dbReference>
<keyword evidence="6" id="KW-0963">Cytoplasm</keyword>
<evidence type="ECO:0000259" key="19">
    <source>
        <dbReference type="PROSITE" id="PS50089"/>
    </source>
</evidence>
<dbReference type="EMBL" id="VZSO01000289">
    <property type="protein sequence ID" value="NWZ27889.1"/>
    <property type="molecule type" value="Genomic_DNA"/>
</dbReference>
<keyword evidence="7" id="KW-0597">Phosphoprotein</keyword>
<dbReference type="Pfam" id="PF15227">
    <property type="entry name" value="zf-C3HC4_4"/>
    <property type="match status" value="1"/>
</dbReference>
<evidence type="ECO:0000256" key="5">
    <source>
        <dbReference type="ARBA" id="ARBA00012483"/>
    </source>
</evidence>
<dbReference type="InterPro" id="IPR013083">
    <property type="entry name" value="Znf_RING/FYVE/PHD"/>
</dbReference>
<evidence type="ECO:0000256" key="3">
    <source>
        <dbReference type="ARBA" id="ARBA00004496"/>
    </source>
</evidence>
<organism evidence="22 23">
    <name type="scientific">Asarcornis scutulata</name>
    <dbReference type="NCBI Taxonomy" id="75869"/>
    <lineage>
        <taxon>Eukaryota</taxon>
        <taxon>Metazoa</taxon>
        <taxon>Chordata</taxon>
        <taxon>Craniata</taxon>
        <taxon>Vertebrata</taxon>
        <taxon>Euteleostomi</taxon>
        <taxon>Archelosauria</taxon>
        <taxon>Archosauria</taxon>
        <taxon>Dinosauria</taxon>
        <taxon>Saurischia</taxon>
        <taxon>Theropoda</taxon>
        <taxon>Coelurosauria</taxon>
        <taxon>Aves</taxon>
        <taxon>Neognathae</taxon>
        <taxon>Galloanserae</taxon>
        <taxon>Anseriformes</taxon>
        <taxon>Anatidae</taxon>
        <taxon>Anatinae</taxon>
        <taxon>Asarcornis</taxon>
    </lineage>
</organism>
<dbReference type="GO" id="GO:0061630">
    <property type="term" value="F:ubiquitin protein ligase activity"/>
    <property type="evidence" value="ECO:0007669"/>
    <property type="project" value="UniProtKB-EC"/>
</dbReference>
<dbReference type="InterPro" id="IPR013320">
    <property type="entry name" value="ConA-like_dom_sf"/>
</dbReference>
<evidence type="ECO:0000313" key="22">
    <source>
        <dbReference type="EMBL" id="NWZ27889.1"/>
    </source>
</evidence>
<evidence type="ECO:0000256" key="7">
    <source>
        <dbReference type="ARBA" id="ARBA00022553"/>
    </source>
</evidence>
<evidence type="ECO:0000256" key="11">
    <source>
        <dbReference type="ARBA" id="ARBA00022771"/>
    </source>
</evidence>
<dbReference type="GO" id="GO:0016874">
    <property type="term" value="F:ligase activity"/>
    <property type="evidence" value="ECO:0007669"/>
    <property type="project" value="UniProtKB-KW"/>
</dbReference>
<dbReference type="SMART" id="SM00449">
    <property type="entry name" value="SPRY"/>
    <property type="match status" value="1"/>
</dbReference>
<gene>
    <name evidence="22" type="primary">Trim25</name>
    <name evidence="22" type="ORF">ASASCU_R11434</name>
</gene>
<dbReference type="CDD" id="cd16597">
    <property type="entry name" value="RING-HC_TRIM25_C-IV"/>
    <property type="match status" value="1"/>
</dbReference>
<dbReference type="CDD" id="cd19842">
    <property type="entry name" value="Bbox1_TRIM25-like_C-IV"/>
    <property type="match status" value="1"/>
</dbReference>
<feature type="non-terminal residue" evidence="22">
    <location>
        <position position="659"/>
    </location>
</feature>
<dbReference type="InterPro" id="IPR003877">
    <property type="entry name" value="SPRY_dom"/>
</dbReference>
<dbReference type="Pfam" id="PF25600">
    <property type="entry name" value="TRIM_CC"/>
    <property type="match status" value="1"/>
</dbReference>
<dbReference type="PANTHER" id="PTHR25465:SF77">
    <property type="entry name" value="E3 UBIQUITIN_ISG15 LIGASE TRIM25"/>
    <property type="match status" value="1"/>
</dbReference>
<dbReference type="Gene3D" id="4.10.830.40">
    <property type="match status" value="1"/>
</dbReference>
<evidence type="ECO:0000256" key="4">
    <source>
        <dbReference type="ARBA" id="ARBA00004906"/>
    </source>
</evidence>
<dbReference type="GO" id="GO:0005737">
    <property type="term" value="C:cytoplasm"/>
    <property type="evidence" value="ECO:0007669"/>
    <property type="project" value="UniProtKB-SubCell"/>
</dbReference>
<dbReference type="SMART" id="SM00336">
    <property type="entry name" value="BBOX"/>
    <property type="match status" value="2"/>
</dbReference>
<evidence type="ECO:0000256" key="2">
    <source>
        <dbReference type="ARBA" id="ARBA00004123"/>
    </source>
</evidence>
<feature type="domain" description="B30.2/SPRY" evidence="21">
    <location>
        <begin position="471"/>
        <end position="659"/>
    </location>
</feature>
<dbReference type="Gene3D" id="2.60.120.920">
    <property type="match status" value="1"/>
</dbReference>
<dbReference type="PROSITE" id="PS00518">
    <property type="entry name" value="ZF_RING_1"/>
    <property type="match status" value="1"/>
</dbReference>
<evidence type="ECO:0000259" key="20">
    <source>
        <dbReference type="PROSITE" id="PS50119"/>
    </source>
</evidence>
<dbReference type="InterPro" id="IPR001870">
    <property type="entry name" value="B30.2/SPRY"/>
</dbReference>
<evidence type="ECO:0000256" key="9">
    <source>
        <dbReference type="ARBA" id="ARBA00022679"/>
    </source>
</evidence>
<dbReference type="SMART" id="SM00589">
    <property type="entry name" value="PRY"/>
    <property type="match status" value="1"/>
</dbReference>
<dbReference type="InterPro" id="IPR058030">
    <property type="entry name" value="TRIM8/14/16/25/29/45/65_CC"/>
</dbReference>
<dbReference type="InterPro" id="IPR003879">
    <property type="entry name" value="Butyrophylin_SPRY"/>
</dbReference>
<comment type="pathway">
    <text evidence="4">Protein modification; protein ubiquitination.</text>
</comment>
<keyword evidence="22" id="KW-0436">Ligase</keyword>
<dbReference type="InterPro" id="IPR051051">
    <property type="entry name" value="E3_ubiq-ligase_TRIM/RNF"/>
</dbReference>
<evidence type="ECO:0000256" key="17">
    <source>
        <dbReference type="PROSITE-ProRule" id="PRU00024"/>
    </source>
</evidence>
<dbReference type="InterPro" id="IPR043136">
    <property type="entry name" value="B30.2/SPRY_sf"/>
</dbReference>
<dbReference type="SUPFAM" id="SSF49899">
    <property type="entry name" value="Concanavalin A-like lectins/glucanases"/>
    <property type="match status" value="1"/>
</dbReference>
<name>A0A7K7LBS9_9AVES</name>
<feature type="non-terminal residue" evidence="22">
    <location>
        <position position="1"/>
    </location>
</feature>
<comment type="catalytic activity">
    <reaction evidence="1">
        <text>S-ubiquitinyl-[E2 ubiquitin-conjugating enzyme]-L-cysteine + [acceptor protein]-L-lysine = [E2 ubiquitin-conjugating enzyme]-L-cysteine + N(6)-ubiquitinyl-[acceptor protein]-L-lysine.</text>
        <dbReference type="EC" id="2.3.2.27"/>
    </reaction>
</comment>
<dbReference type="GO" id="GO:0005634">
    <property type="term" value="C:nucleus"/>
    <property type="evidence" value="ECO:0007669"/>
    <property type="project" value="UniProtKB-SubCell"/>
</dbReference>
<dbReference type="Proteomes" id="UP000525565">
    <property type="component" value="Unassembled WGS sequence"/>
</dbReference>
<dbReference type="Pfam" id="PF13765">
    <property type="entry name" value="PRY"/>
    <property type="match status" value="1"/>
</dbReference>
<evidence type="ECO:0000256" key="18">
    <source>
        <dbReference type="SAM" id="MobiDB-lite"/>
    </source>
</evidence>
<dbReference type="FunFam" id="2.60.120.920:FF:000045">
    <property type="entry name" value="E3 ubiquitin/ISG15 ligase TRIM25"/>
    <property type="match status" value="1"/>
</dbReference>
<evidence type="ECO:0000256" key="1">
    <source>
        <dbReference type="ARBA" id="ARBA00000900"/>
    </source>
</evidence>
<keyword evidence="10" id="KW-0479">Metal-binding</keyword>
<sequence length="659" mass="73857">AGGTMAALTRAVSEPNLAALEEDLTCSICLSLFDSPVTVPCGHNFCASCLDRTWAELEAGFSCPQCRTTFPGRPQLRKNTVLCRVVEQLQGCTAAEEQQQRRQEDEDEEDEAVAEEVASPVYCDSCLQAHAAQTCLTCMASFCAEHLRPHHDSPAFRDHQLCPPVHDLQQRKCSQHNKLFEFFCKQHGICICSLCLLSHKLCNASPLQQAKAEAETALKKKLTELHNHSEKATRAMNSVKTSQTQTTETAARKRDLMRNEFLEIKALIEEKENQIFKVITEEEKRVCTKFDYIYTVLGSKKNEIQSLRDQIEMALTEHDDVLFLKRAAALQRASTKDVFVPVIEMDQNLIHTAYQSAINLKETVKLTVSQPKEKKTEGIKLPGGNGILKTLQDREQPELILKLALLAARKLDQITQDPLQPKSVLSMQCFFPSGQTLFSFVNTGAPNTGAPSMAATTAGASKAATAANTKDLISSFLQKDREELLQYAANITLDFNTAHNKVHLSERYTKMSVSDTPLNYNHHPQRFTYCSQVLGFQCFKRGIHYWEVELQQKNFCAIGICYGSMDREGPDSRLGRNSSSWCIEWFNSKISAWHNDVEKNLPNVKATKIGVLLHCEGGFVIFLAVGEKLNLIYKFKTQFTEALYPAFWVFSSGTVLSLC</sequence>
<keyword evidence="23" id="KW-1185">Reference proteome</keyword>
<reference evidence="22 23" key="1">
    <citation type="submission" date="2019-09" db="EMBL/GenBank/DDBJ databases">
        <title>Bird 10,000 Genomes (B10K) Project - Family phase.</title>
        <authorList>
            <person name="Zhang G."/>
        </authorList>
    </citation>
    <scope>NUCLEOTIDE SEQUENCE [LARGE SCALE GENOMIC DNA]</scope>
    <source>
        <strain evidence="22">OUT-0051</strain>
        <tissue evidence="22">Kidney</tissue>
    </source>
</reference>
<dbReference type="PROSITE" id="PS50089">
    <property type="entry name" value="ZF_RING_2"/>
    <property type="match status" value="1"/>
</dbReference>
<dbReference type="Gene3D" id="3.30.160.60">
    <property type="entry name" value="Classic Zinc Finger"/>
    <property type="match status" value="1"/>
</dbReference>
<accession>A0A7K7LBS9</accession>
<dbReference type="PRINTS" id="PR01407">
    <property type="entry name" value="BUTYPHLNCDUF"/>
</dbReference>
<evidence type="ECO:0000256" key="15">
    <source>
        <dbReference type="ARBA" id="ARBA00023054"/>
    </source>
</evidence>
<dbReference type="AlphaFoldDB" id="A0A7K7LBS9"/>
<feature type="region of interest" description="Disordered" evidence="18">
    <location>
        <begin position="229"/>
        <end position="251"/>
    </location>
</feature>
<proteinExistence type="predicted"/>
<comment type="subcellular location">
    <subcellularLocation>
        <location evidence="3">Cytoplasm</location>
    </subcellularLocation>
    <subcellularLocation>
        <location evidence="2">Nucleus</location>
    </subcellularLocation>
</comment>
<keyword evidence="14" id="KW-0391">Immunity</keyword>
<evidence type="ECO:0000256" key="14">
    <source>
        <dbReference type="ARBA" id="ARBA00022859"/>
    </source>
</evidence>
<protein>
    <recommendedName>
        <fullName evidence="5">RING-type E3 ubiquitin transferase</fullName>
        <ecNumber evidence="5">2.3.2.27</ecNumber>
    </recommendedName>
</protein>
<keyword evidence="12" id="KW-0833">Ubl conjugation pathway</keyword>
<dbReference type="GO" id="GO:0008270">
    <property type="term" value="F:zinc ion binding"/>
    <property type="evidence" value="ECO:0007669"/>
    <property type="project" value="UniProtKB-KW"/>
</dbReference>
<dbReference type="InterPro" id="IPR001841">
    <property type="entry name" value="Znf_RING"/>
</dbReference>
<feature type="compositionally biased region" description="Polar residues" evidence="18">
    <location>
        <begin position="235"/>
        <end position="249"/>
    </location>
</feature>